<evidence type="ECO:0000256" key="10">
    <source>
        <dbReference type="RuleBase" id="RU003983"/>
    </source>
</evidence>
<dbReference type="GO" id="GO:0006508">
    <property type="term" value="P:proteolysis"/>
    <property type="evidence" value="ECO:0007669"/>
    <property type="project" value="UniProtKB-KW"/>
</dbReference>
<keyword evidence="1" id="KW-1003">Cell membrane</keyword>
<keyword evidence="4" id="KW-0479">Metal-binding</keyword>
<evidence type="ECO:0000256" key="2">
    <source>
        <dbReference type="ARBA" id="ARBA00022670"/>
    </source>
</evidence>
<evidence type="ECO:0000256" key="9">
    <source>
        <dbReference type="ARBA" id="ARBA00023136"/>
    </source>
</evidence>
<evidence type="ECO:0000256" key="7">
    <source>
        <dbReference type="ARBA" id="ARBA00022989"/>
    </source>
</evidence>
<evidence type="ECO:0000256" key="5">
    <source>
        <dbReference type="ARBA" id="ARBA00022801"/>
    </source>
</evidence>
<evidence type="ECO:0000256" key="8">
    <source>
        <dbReference type="ARBA" id="ARBA00023049"/>
    </source>
</evidence>
<dbReference type="PANTHER" id="PTHR43221:SF3">
    <property type="entry name" value="SLL1280 PROTEIN"/>
    <property type="match status" value="1"/>
</dbReference>
<evidence type="ECO:0000313" key="13">
    <source>
        <dbReference type="Proteomes" id="UP000245535"/>
    </source>
</evidence>
<evidence type="ECO:0000256" key="3">
    <source>
        <dbReference type="ARBA" id="ARBA00022692"/>
    </source>
</evidence>
<keyword evidence="6 10" id="KW-0862">Zinc</keyword>
<gene>
    <name evidence="12" type="ORF">BC781_102945</name>
</gene>
<evidence type="ECO:0000256" key="1">
    <source>
        <dbReference type="ARBA" id="ARBA00022475"/>
    </source>
</evidence>
<organism evidence="12 13">
    <name type="scientific">Sediminitomix flava</name>
    <dbReference type="NCBI Taxonomy" id="379075"/>
    <lineage>
        <taxon>Bacteria</taxon>
        <taxon>Pseudomonadati</taxon>
        <taxon>Bacteroidota</taxon>
        <taxon>Cytophagia</taxon>
        <taxon>Cytophagales</taxon>
        <taxon>Flammeovirgaceae</taxon>
        <taxon>Sediminitomix</taxon>
    </lineage>
</organism>
<dbReference type="GO" id="GO:0004222">
    <property type="term" value="F:metalloendopeptidase activity"/>
    <property type="evidence" value="ECO:0007669"/>
    <property type="project" value="InterPro"/>
</dbReference>
<dbReference type="InterPro" id="IPR050083">
    <property type="entry name" value="HtpX_protease"/>
</dbReference>
<name>A0A315ZF68_SEDFL</name>
<keyword evidence="3" id="KW-0812">Transmembrane</keyword>
<sequence length="378" mass="42678">MENKPKKIRVNFPGITSEAWEHPADKAALLALRKVPGIDKVIKALYSVFDEKSIYLYLLATSVRVNEKQFGRVHRIYMEACTIFDIPEDERPALFVTQTPFLNAGAIGWSKPMITLNSGVVEQMSDDELMAIIGHELGHILSGHVLYRTLLFLLLKVTDRALPMLTGIALKPIILALQEWNRKSELSCDRAGLLAVQDPEVVINMEMKMAGGRNIHEMDLGEFIKQAEEYESSDSISDSFHKLMNVLSYATTHPFAVTRLNELLKWVQGGEYDQILRGFYKDLANERIAETTKKAGKGYADDFFKFTDSILKGAKDATSFAKEKTEEAFSKKVESDVEQEEEEATEARSSVKAEDIYDFVDEKAQGFKDLVDDFLSKK</sequence>
<keyword evidence="9" id="KW-0472">Membrane</keyword>
<reference evidence="12 13" key="1">
    <citation type="submission" date="2018-03" db="EMBL/GenBank/DDBJ databases">
        <title>Genomic Encyclopedia of Archaeal and Bacterial Type Strains, Phase II (KMG-II): from individual species to whole genera.</title>
        <authorList>
            <person name="Goeker M."/>
        </authorList>
    </citation>
    <scope>NUCLEOTIDE SEQUENCE [LARGE SCALE GENOMIC DNA]</scope>
    <source>
        <strain evidence="12 13">DSM 28229</strain>
    </source>
</reference>
<protein>
    <submittedName>
        <fullName evidence="12">Zn-dependent protease with chaperone function</fullName>
    </submittedName>
</protein>
<comment type="caution">
    <text evidence="12">The sequence shown here is derived from an EMBL/GenBank/DDBJ whole genome shotgun (WGS) entry which is preliminary data.</text>
</comment>
<keyword evidence="13" id="KW-1185">Reference proteome</keyword>
<keyword evidence="2 10" id="KW-0645">Protease</keyword>
<evidence type="ECO:0000259" key="11">
    <source>
        <dbReference type="Pfam" id="PF01435"/>
    </source>
</evidence>
<dbReference type="AlphaFoldDB" id="A0A315ZF68"/>
<dbReference type="InterPro" id="IPR001915">
    <property type="entry name" value="Peptidase_M48"/>
</dbReference>
<evidence type="ECO:0000256" key="6">
    <source>
        <dbReference type="ARBA" id="ARBA00022833"/>
    </source>
</evidence>
<dbReference type="Gene3D" id="3.30.2010.10">
    <property type="entry name" value="Metalloproteases ('zincins'), catalytic domain"/>
    <property type="match status" value="1"/>
</dbReference>
<dbReference type="GO" id="GO:0046872">
    <property type="term" value="F:metal ion binding"/>
    <property type="evidence" value="ECO:0007669"/>
    <property type="project" value="UniProtKB-KW"/>
</dbReference>
<keyword evidence="8 10" id="KW-0482">Metalloprotease</keyword>
<dbReference type="Proteomes" id="UP000245535">
    <property type="component" value="Unassembled WGS sequence"/>
</dbReference>
<evidence type="ECO:0000256" key="4">
    <source>
        <dbReference type="ARBA" id="ARBA00022723"/>
    </source>
</evidence>
<dbReference type="EMBL" id="QGDO01000002">
    <property type="protein sequence ID" value="PWJ43384.1"/>
    <property type="molecule type" value="Genomic_DNA"/>
</dbReference>
<accession>A0A315ZF68</accession>
<keyword evidence="5 10" id="KW-0378">Hydrolase</keyword>
<dbReference type="OrthoDB" id="9810445at2"/>
<keyword evidence="7" id="KW-1133">Transmembrane helix</keyword>
<dbReference type="PANTHER" id="PTHR43221">
    <property type="entry name" value="PROTEASE HTPX"/>
    <property type="match status" value="1"/>
</dbReference>
<proteinExistence type="inferred from homology"/>
<comment type="cofactor">
    <cofactor evidence="10">
        <name>Zn(2+)</name>
        <dbReference type="ChEBI" id="CHEBI:29105"/>
    </cofactor>
    <text evidence="10">Binds 1 zinc ion per subunit.</text>
</comment>
<evidence type="ECO:0000313" key="12">
    <source>
        <dbReference type="EMBL" id="PWJ43384.1"/>
    </source>
</evidence>
<dbReference type="CDD" id="cd07325">
    <property type="entry name" value="M48_Ste24p_like"/>
    <property type="match status" value="1"/>
</dbReference>
<dbReference type="RefSeq" id="WP_109617886.1">
    <property type="nucleotide sequence ID" value="NZ_QGDO01000002.1"/>
</dbReference>
<comment type="similarity">
    <text evidence="10">Belongs to the peptidase M48 family.</text>
</comment>
<feature type="domain" description="Peptidase M48" evidence="11">
    <location>
        <begin position="68"/>
        <end position="266"/>
    </location>
</feature>
<dbReference type="Pfam" id="PF01435">
    <property type="entry name" value="Peptidase_M48"/>
    <property type="match status" value="1"/>
</dbReference>